<organism evidence="3 4">
    <name type="scientific">Rhodococcus tukisamuensis</name>
    <dbReference type="NCBI Taxonomy" id="168276"/>
    <lineage>
        <taxon>Bacteria</taxon>
        <taxon>Bacillati</taxon>
        <taxon>Actinomycetota</taxon>
        <taxon>Actinomycetes</taxon>
        <taxon>Mycobacteriales</taxon>
        <taxon>Nocardiaceae</taxon>
        <taxon>Rhodococcus</taxon>
    </lineage>
</organism>
<dbReference type="SUPFAM" id="SSF46894">
    <property type="entry name" value="C-terminal effector domain of the bipartite response regulators"/>
    <property type="match status" value="1"/>
</dbReference>
<feature type="domain" description="HTH luxR-type" evidence="2">
    <location>
        <begin position="2"/>
        <end position="42"/>
    </location>
</feature>
<evidence type="ECO:0000313" key="4">
    <source>
        <dbReference type="Proteomes" id="UP000199417"/>
    </source>
</evidence>
<dbReference type="InterPro" id="IPR036388">
    <property type="entry name" value="WH-like_DNA-bd_sf"/>
</dbReference>
<keyword evidence="4" id="KW-1185">Reference proteome</keyword>
<sequence>MFQGGSTAGIGRTLHLSPYTVQDHFETVVVKAGVSSRRELVSGVSMDHSAPRLGVPWGRPAGSRKRPRISRFG</sequence>
<evidence type="ECO:0000313" key="3">
    <source>
        <dbReference type="EMBL" id="SDE58222.1"/>
    </source>
</evidence>
<proteinExistence type="predicted"/>
<dbReference type="Pfam" id="PF00196">
    <property type="entry name" value="GerE"/>
    <property type="match status" value="1"/>
</dbReference>
<dbReference type="RefSeq" id="WP_072847075.1">
    <property type="nucleotide sequence ID" value="NZ_FNAB01000022.1"/>
</dbReference>
<feature type="region of interest" description="Disordered" evidence="1">
    <location>
        <begin position="51"/>
        <end position="73"/>
    </location>
</feature>
<evidence type="ECO:0000256" key="1">
    <source>
        <dbReference type="SAM" id="MobiDB-lite"/>
    </source>
</evidence>
<dbReference type="GO" id="GO:0006355">
    <property type="term" value="P:regulation of DNA-templated transcription"/>
    <property type="evidence" value="ECO:0007669"/>
    <property type="project" value="InterPro"/>
</dbReference>
<dbReference type="InterPro" id="IPR016032">
    <property type="entry name" value="Sig_transdc_resp-reg_C-effctor"/>
</dbReference>
<dbReference type="STRING" id="168276.SAMN05444580_12224"/>
<dbReference type="Proteomes" id="UP000199417">
    <property type="component" value="Unassembled WGS sequence"/>
</dbReference>
<dbReference type="EMBL" id="FNAB01000022">
    <property type="protein sequence ID" value="SDE58222.1"/>
    <property type="molecule type" value="Genomic_DNA"/>
</dbReference>
<name>A0A1G7E3I4_9NOCA</name>
<dbReference type="InterPro" id="IPR000792">
    <property type="entry name" value="Tscrpt_reg_LuxR_C"/>
</dbReference>
<dbReference type="Gene3D" id="1.10.10.10">
    <property type="entry name" value="Winged helix-like DNA-binding domain superfamily/Winged helix DNA-binding domain"/>
    <property type="match status" value="1"/>
</dbReference>
<protein>
    <recommendedName>
        <fullName evidence="2">HTH luxR-type domain-containing protein</fullName>
    </recommendedName>
</protein>
<dbReference type="AlphaFoldDB" id="A0A1G7E3I4"/>
<reference evidence="3 4" key="1">
    <citation type="submission" date="2016-10" db="EMBL/GenBank/DDBJ databases">
        <authorList>
            <person name="de Groot N.N."/>
        </authorList>
    </citation>
    <scope>NUCLEOTIDE SEQUENCE [LARGE SCALE GENOMIC DNA]</scope>
    <source>
        <strain evidence="3 4">JCM 11308</strain>
    </source>
</reference>
<accession>A0A1G7E3I4</accession>
<feature type="compositionally biased region" description="Basic residues" evidence="1">
    <location>
        <begin position="62"/>
        <end position="73"/>
    </location>
</feature>
<evidence type="ECO:0000259" key="2">
    <source>
        <dbReference type="Pfam" id="PF00196"/>
    </source>
</evidence>
<gene>
    <name evidence="3" type="ORF">SAMN05444580_12224</name>
</gene>
<dbReference type="GO" id="GO:0003677">
    <property type="term" value="F:DNA binding"/>
    <property type="evidence" value="ECO:0007669"/>
    <property type="project" value="InterPro"/>
</dbReference>